<dbReference type="Proteomes" id="UP001234989">
    <property type="component" value="Chromosome 7"/>
</dbReference>
<keyword evidence="3" id="KW-1185">Reference proteome</keyword>
<feature type="compositionally biased region" description="Basic and acidic residues" evidence="1">
    <location>
        <begin position="111"/>
        <end position="134"/>
    </location>
</feature>
<evidence type="ECO:0000313" key="3">
    <source>
        <dbReference type="Proteomes" id="UP001234989"/>
    </source>
</evidence>
<evidence type="ECO:0000256" key="1">
    <source>
        <dbReference type="SAM" id="MobiDB-lite"/>
    </source>
</evidence>
<gene>
    <name evidence="2" type="ORF">MTR67_030635</name>
</gene>
<feature type="region of interest" description="Disordered" evidence="1">
    <location>
        <begin position="111"/>
        <end position="145"/>
    </location>
</feature>
<feature type="non-terminal residue" evidence="2">
    <location>
        <position position="296"/>
    </location>
</feature>
<accession>A0AAF0RAN1</accession>
<proteinExistence type="predicted"/>
<reference evidence="2" key="1">
    <citation type="submission" date="2023-08" db="EMBL/GenBank/DDBJ databases">
        <title>A de novo genome assembly of Solanum verrucosum Schlechtendal, a Mexican diploid species geographically isolated from the other diploid A-genome species in potato relatives.</title>
        <authorList>
            <person name="Hosaka K."/>
        </authorList>
    </citation>
    <scope>NUCLEOTIDE SEQUENCE</scope>
    <source>
        <tissue evidence="2">Young leaves</tissue>
    </source>
</reference>
<sequence>MFFLRTMEIKYVKVQWKHRPVEKATSEIKRDMRDKYPQLFVDSVLMKAACKLKLKKIAARSNPIAEEELIKEDNVNQPQTTNQFVEQPRSPIYMEFVNNDLVDNADVEAEEQTHVHQHEVGENADTLKDKRGSEDVAEPPSTGDVPVAVSVSKKVIDFTTSTSNSSGSQEAIDALISGLQTPLYVQPLNVVKSDPLTKTHQSVEDNKLPMEIAGKEMVVYELSETHAQQYRMSSKILKSPYLTDFRSSDKGKQKFVEEICPSFLFDGCGISYQPPSNLLDEYSKWISIGLLKTHEN</sequence>
<dbReference type="EMBL" id="CP133618">
    <property type="protein sequence ID" value="WMV37250.1"/>
    <property type="molecule type" value="Genomic_DNA"/>
</dbReference>
<protein>
    <submittedName>
        <fullName evidence="2">Uncharacterized protein</fullName>
    </submittedName>
</protein>
<name>A0AAF0RAN1_SOLVR</name>
<evidence type="ECO:0000313" key="2">
    <source>
        <dbReference type="EMBL" id="WMV37250.1"/>
    </source>
</evidence>
<dbReference type="AlphaFoldDB" id="A0AAF0RAN1"/>
<organism evidence="2 3">
    <name type="scientific">Solanum verrucosum</name>
    <dbReference type="NCBI Taxonomy" id="315347"/>
    <lineage>
        <taxon>Eukaryota</taxon>
        <taxon>Viridiplantae</taxon>
        <taxon>Streptophyta</taxon>
        <taxon>Embryophyta</taxon>
        <taxon>Tracheophyta</taxon>
        <taxon>Spermatophyta</taxon>
        <taxon>Magnoliopsida</taxon>
        <taxon>eudicotyledons</taxon>
        <taxon>Gunneridae</taxon>
        <taxon>Pentapetalae</taxon>
        <taxon>asterids</taxon>
        <taxon>lamiids</taxon>
        <taxon>Solanales</taxon>
        <taxon>Solanaceae</taxon>
        <taxon>Solanoideae</taxon>
        <taxon>Solaneae</taxon>
        <taxon>Solanum</taxon>
    </lineage>
</organism>